<dbReference type="SUPFAM" id="SSF53474">
    <property type="entry name" value="alpha/beta-Hydrolases"/>
    <property type="match status" value="1"/>
</dbReference>
<gene>
    <name evidence="4" type="ORF">WA1_01320</name>
</gene>
<dbReference type="Proteomes" id="UP000076925">
    <property type="component" value="Unassembled WGS sequence"/>
</dbReference>
<dbReference type="Pfam" id="PF00656">
    <property type="entry name" value="Peptidase_C14"/>
    <property type="match status" value="1"/>
</dbReference>
<dbReference type="Pfam" id="PF24096">
    <property type="entry name" value="DUF7379"/>
    <property type="match status" value="1"/>
</dbReference>
<dbReference type="GO" id="GO:0004197">
    <property type="term" value="F:cysteine-type endopeptidase activity"/>
    <property type="evidence" value="ECO:0007669"/>
    <property type="project" value="InterPro"/>
</dbReference>
<dbReference type="GO" id="GO:0006508">
    <property type="term" value="P:proteolysis"/>
    <property type="evidence" value="ECO:0007669"/>
    <property type="project" value="InterPro"/>
</dbReference>
<evidence type="ECO:0000256" key="1">
    <source>
        <dbReference type="SAM" id="Phobius"/>
    </source>
</evidence>
<dbReference type="EMBL" id="ANNX02000012">
    <property type="protein sequence ID" value="KYC43826.1"/>
    <property type="molecule type" value="Genomic_DNA"/>
</dbReference>
<dbReference type="InterPro" id="IPR055803">
    <property type="entry name" value="DUF7379"/>
</dbReference>
<keyword evidence="5" id="KW-1185">Reference proteome</keyword>
<evidence type="ECO:0000313" key="5">
    <source>
        <dbReference type="Proteomes" id="UP000076925"/>
    </source>
</evidence>
<dbReference type="OrthoDB" id="8447555at2"/>
<evidence type="ECO:0000259" key="2">
    <source>
        <dbReference type="Pfam" id="PF00656"/>
    </source>
</evidence>
<sequence length="1233" mass="136877">MTRSIYALLVGIDEYIEPVPPLNGCVNDILAIQEYLQGRVTTDGYQLHIRTLLNQDATRQAVIDGFRQHLCQASCEDVAFFYYAGHGSQEQAPQEFWAIEPDRLDETLVCYDSRCLGGWDLADKELAKLIAEVAEKKTHIAIILDCCHSGSGTRGDLEGETAIRKTSTDKRKRPLDSFIFSLSEADKLSATLSPENNPSGWNFPKGKHIVLAACRDSETAKEYYVDEEPRGAFSYFLIDTLKKANGSLSYRDLFKRTNALVRSQVDAQSPQIEATELSDLDQPFLGGAIAHRTPYFTVFYDRNYGWAIDGGAVHGISQPVGDETTILALFPFDTPTEELRQLSTAVGEATILEVMPQLSQVRISGVGDLNPEMTLKAVVTSLPLPSKGVLLEGELAGVELAHATLLTAARNQPSLYVREVATPETAEFKLLARDDKYLITRPADDRPLVAPILGYTNATSLQAIQRLEHITRWMNIAELSSPATSRIRPDAVEMLIYQQNGQPLSDLQIRLEYQQENGKWRQPTFKIKLKNTTQEPLYCALLDLNDRYAVTAELLDGGGIWLQPSGQVGDEASVNRGNPIYPSVPKQLWQNAGITEVKDILKLIVCTTEFDATLLEQPELDLPQRVSPTPRRGHGTLNRLMQRIPSRDLRSRPEEDEIYDDWVTSQISMTTVRPLHTTPIPRGDESAFLREDVRLYAHSEFRAKARLTTVTQSTRDLGNHMLPTILRADHPGVQPFQFTTSRGTDPGLSVLEFTEVENPSIVTPNNPLKVIVDIPLASNEQLLPISYDGEFFLPLGRACTTPEGKTEILLERLTEPISEGSRSLGGSIRIFFQKVVSQQLGLEFNDPILAVADVTPEGVVEYTTQIEQVKMRVAQAKRIVLYIHGMIGNSQSWVSSMHSAKVEVDGVEKPLAELYDLVLTYDYENLNISIEQNARFLKQKLQAVGLGDDRGKTLHIIAHSMGGLVSRWFIEQEGGNQVVQHLIMVGTPNAGVPWSTVQDWALATLSIGLNDLSEFTWSASAIGMLLKAINKFADGMETVDISLEQMHPSSQFLQKLAASPDPKIPYSIIAGNASIIPSALKADANQNSSPLERLMQKLFRKAVVVPFFSQPNDIAVTVKSIKSISMERNSQPQIQEVGCDRFGYFTESVGLTALSQAIVQALQNTSDFASTSTEAENTVVNNINDSPEKKPLKWWIFRLFGALVAAILSLQVLKQFNNTQPIHQTQPSQNLRE</sequence>
<keyword evidence="1" id="KW-0812">Transmembrane</keyword>
<dbReference type="AlphaFoldDB" id="A0A139XGK0"/>
<accession>A0A139XGK0</accession>
<dbReference type="Gene3D" id="3.40.50.1460">
    <property type="match status" value="1"/>
</dbReference>
<feature type="domain" description="Peptidase C14 caspase" evidence="2">
    <location>
        <begin position="6"/>
        <end position="278"/>
    </location>
</feature>
<organism evidence="4 5">
    <name type="scientific">Scytonema hofmannii PCC 7110</name>
    <dbReference type="NCBI Taxonomy" id="128403"/>
    <lineage>
        <taxon>Bacteria</taxon>
        <taxon>Bacillati</taxon>
        <taxon>Cyanobacteriota</taxon>
        <taxon>Cyanophyceae</taxon>
        <taxon>Nostocales</taxon>
        <taxon>Scytonemataceae</taxon>
        <taxon>Scytonema</taxon>
    </lineage>
</organism>
<dbReference type="RefSeq" id="WP_017749240.1">
    <property type="nucleotide sequence ID" value="NZ_KQ976354.1"/>
</dbReference>
<reference evidence="4 5" key="1">
    <citation type="journal article" date="2013" name="Genome Biol. Evol.">
        <title>Genomes of Stigonematalean cyanobacteria (subsection V) and the evolution of oxygenic photosynthesis from prokaryotes to plastids.</title>
        <authorList>
            <person name="Dagan T."/>
            <person name="Roettger M."/>
            <person name="Stucken K."/>
            <person name="Landan G."/>
            <person name="Koch R."/>
            <person name="Major P."/>
            <person name="Gould S.B."/>
            <person name="Goremykin V.V."/>
            <person name="Rippka R."/>
            <person name="Tandeau de Marsac N."/>
            <person name="Gugger M."/>
            <person name="Lockhart P.J."/>
            <person name="Allen J.F."/>
            <person name="Brune I."/>
            <person name="Maus I."/>
            <person name="Puhler A."/>
            <person name="Martin W.F."/>
        </authorList>
    </citation>
    <scope>NUCLEOTIDE SEQUENCE [LARGE SCALE GENOMIC DNA]</scope>
    <source>
        <strain evidence="4 5">PCC 7110</strain>
    </source>
</reference>
<dbReference type="InterPro" id="IPR029058">
    <property type="entry name" value="AB_hydrolase_fold"/>
</dbReference>
<proteinExistence type="predicted"/>
<dbReference type="InterPro" id="IPR029030">
    <property type="entry name" value="Caspase-like_dom_sf"/>
</dbReference>
<keyword evidence="1" id="KW-0472">Membrane</keyword>
<dbReference type="STRING" id="128403.WA1_01320"/>
<evidence type="ECO:0000259" key="3">
    <source>
        <dbReference type="Pfam" id="PF24096"/>
    </source>
</evidence>
<dbReference type="Gene3D" id="3.40.50.1820">
    <property type="entry name" value="alpha/beta hydrolase"/>
    <property type="match status" value="1"/>
</dbReference>
<feature type="transmembrane region" description="Helical" evidence="1">
    <location>
        <begin position="1194"/>
        <end position="1213"/>
    </location>
</feature>
<name>A0A139XGK0_9CYAN</name>
<dbReference type="InterPro" id="IPR011600">
    <property type="entry name" value="Pept_C14_caspase"/>
</dbReference>
<evidence type="ECO:0000313" key="4">
    <source>
        <dbReference type="EMBL" id="KYC43826.1"/>
    </source>
</evidence>
<keyword evidence="1" id="KW-1133">Transmembrane helix</keyword>
<protein>
    <submittedName>
        <fullName evidence="4">Caspase</fullName>
    </submittedName>
</protein>
<dbReference type="InterPro" id="IPR050452">
    <property type="entry name" value="Metacaspase"/>
</dbReference>
<feature type="domain" description="DUF7379" evidence="3">
    <location>
        <begin position="880"/>
        <end position="1056"/>
    </location>
</feature>
<dbReference type="PANTHER" id="PTHR48104:SF30">
    <property type="entry name" value="METACASPASE-1"/>
    <property type="match status" value="1"/>
</dbReference>
<comment type="caution">
    <text evidence="4">The sequence shown here is derived from an EMBL/GenBank/DDBJ whole genome shotgun (WGS) entry which is preliminary data.</text>
</comment>
<dbReference type="GO" id="GO:0005737">
    <property type="term" value="C:cytoplasm"/>
    <property type="evidence" value="ECO:0007669"/>
    <property type="project" value="TreeGrafter"/>
</dbReference>
<dbReference type="PANTHER" id="PTHR48104">
    <property type="entry name" value="METACASPASE-4"/>
    <property type="match status" value="1"/>
</dbReference>
<dbReference type="SUPFAM" id="SSF52129">
    <property type="entry name" value="Caspase-like"/>
    <property type="match status" value="1"/>
</dbReference>